<evidence type="ECO:0000313" key="1">
    <source>
        <dbReference type="EMBL" id="GGO92146.1"/>
    </source>
</evidence>
<reference evidence="1" key="1">
    <citation type="journal article" date="2014" name="Int. J. Syst. Evol. Microbiol.">
        <title>Complete genome sequence of Corynebacterium casei LMG S-19264T (=DSM 44701T), isolated from a smear-ripened cheese.</title>
        <authorList>
            <consortium name="US DOE Joint Genome Institute (JGI-PGF)"/>
            <person name="Walter F."/>
            <person name="Albersmeier A."/>
            <person name="Kalinowski J."/>
            <person name="Ruckert C."/>
        </authorList>
    </citation>
    <scope>NUCLEOTIDE SEQUENCE</scope>
    <source>
        <strain evidence="1">CGMCC 4.7201</strain>
    </source>
</reference>
<accession>A0A917ZTM1</accession>
<sequence>MVVDGANVVGSVPDGWWRDRLAANERLRDALVPIAREGLPDRADVPEWVRRPPLDVLLVVEGRARAVPPVEDVPVTAAPGSGDDTIVDLVARARAEAPERPVLVVTADRELRERVRKLGAEVAGPKAVRP</sequence>
<evidence type="ECO:0008006" key="3">
    <source>
        <dbReference type="Google" id="ProtNLM"/>
    </source>
</evidence>
<protein>
    <recommendedName>
        <fullName evidence="3">NTP pyrophosphohydrolase</fullName>
    </recommendedName>
</protein>
<dbReference type="EMBL" id="BMMS01000018">
    <property type="protein sequence ID" value="GGO92146.1"/>
    <property type="molecule type" value="Genomic_DNA"/>
</dbReference>
<proteinExistence type="predicted"/>
<keyword evidence="2" id="KW-1185">Reference proteome</keyword>
<dbReference type="AlphaFoldDB" id="A0A917ZTM1"/>
<dbReference type="Proteomes" id="UP000641932">
    <property type="component" value="Unassembled WGS sequence"/>
</dbReference>
<comment type="caution">
    <text evidence="1">The sequence shown here is derived from an EMBL/GenBank/DDBJ whole genome shotgun (WGS) entry which is preliminary data.</text>
</comment>
<gene>
    <name evidence="1" type="ORF">GCM10012280_41650</name>
</gene>
<reference evidence="1" key="2">
    <citation type="submission" date="2020-09" db="EMBL/GenBank/DDBJ databases">
        <authorList>
            <person name="Sun Q."/>
            <person name="Zhou Y."/>
        </authorList>
    </citation>
    <scope>NUCLEOTIDE SEQUENCE</scope>
    <source>
        <strain evidence="1">CGMCC 4.7201</strain>
    </source>
</reference>
<name>A0A917ZTM1_9ACTN</name>
<organism evidence="1 2">
    <name type="scientific">Wenjunlia tyrosinilytica</name>
    <dbReference type="NCBI Taxonomy" id="1544741"/>
    <lineage>
        <taxon>Bacteria</taxon>
        <taxon>Bacillati</taxon>
        <taxon>Actinomycetota</taxon>
        <taxon>Actinomycetes</taxon>
        <taxon>Kitasatosporales</taxon>
        <taxon>Streptomycetaceae</taxon>
        <taxon>Wenjunlia</taxon>
    </lineage>
</organism>
<evidence type="ECO:0000313" key="2">
    <source>
        <dbReference type="Proteomes" id="UP000641932"/>
    </source>
</evidence>